<keyword evidence="5" id="KW-0560">Oxidoreductase</keyword>
<keyword evidence="6" id="KW-0408">Iron</keyword>
<accession>A0ABR9G1E8</accession>
<evidence type="ECO:0000256" key="1">
    <source>
        <dbReference type="ARBA" id="ARBA00004749"/>
    </source>
</evidence>
<dbReference type="EMBL" id="RRZB01000043">
    <property type="protein sequence ID" value="MBE0464717.1"/>
    <property type="molecule type" value="Genomic_DNA"/>
</dbReference>
<evidence type="ECO:0000313" key="9">
    <source>
        <dbReference type="EMBL" id="MBE0464717.1"/>
    </source>
</evidence>
<dbReference type="SUPFAM" id="SSF47240">
    <property type="entry name" value="Ferritin-like"/>
    <property type="match status" value="1"/>
</dbReference>
<evidence type="ECO:0000256" key="4">
    <source>
        <dbReference type="ARBA" id="ARBA00022723"/>
    </source>
</evidence>
<dbReference type="InterPro" id="IPR047809">
    <property type="entry name" value="COQ7_proteobact"/>
</dbReference>
<keyword evidence="8" id="KW-0472">Membrane</keyword>
<proteinExistence type="predicted"/>
<reference evidence="9 10" key="1">
    <citation type="submission" date="2020-07" db="EMBL/GenBank/DDBJ databases">
        <title>Halophilic bacteria isolated from french cheeses.</title>
        <authorList>
            <person name="Kothe C.I."/>
            <person name="Farah-Kraiem B."/>
            <person name="Renault P."/>
            <person name="Dridi B."/>
        </authorList>
    </citation>
    <scope>NUCLEOTIDE SEQUENCE [LARGE SCALE GENOMIC DNA]</scope>
    <source>
        <strain evidence="9 10">FME20</strain>
    </source>
</reference>
<dbReference type="NCBIfam" id="NF033656">
    <property type="entry name" value="DMQ_monoox_COQ7"/>
    <property type="match status" value="1"/>
</dbReference>
<organism evidence="9 10">
    <name type="scientific">Halomonas colorata</name>
    <dbReference type="NCBI Taxonomy" id="2742615"/>
    <lineage>
        <taxon>Bacteria</taxon>
        <taxon>Pseudomonadati</taxon>
        <taxon>Pseudomonadota</taxon>
        <taxon>Gammaproteobacteria</taxon>
        <taxon>Oceanospirillales</taxon>
        <taxon>Halomonadaceae</taxon>
        <taxon>Halomonas</taxon>
    </lineage>
</organism>
<dbReference type="InterPro" id="IPR011566">
    <property type="entry name" value="Ubq_synth_Coq7"/>
</dbReference>
<dbReference type="InterPro" id="IPR009078">
    <property type="entry name" value="Ferritin-like_SF"/>
</dbReference>
<comment type="pathway">
    <text evidence="1">Cofactor biosynthesis; ubiquinone biosynthesis.</text>
</comment>
<keyword evidence="10" id="KW-1185">Reference proteome</keyword>
<dbReference type="PANTHER" id="PTHR11237">
    <property type="entry name" value="COENZYME Q10 BIOSYNTHESIS PROTEIN 7"/>
    <property type="match status" value="1"/>
</dbReference>
<dbReference type="Pfam" id="PF03232">
    <property type="entry name" value="COQ7"/>
    <property type="match status" value="1"/>
</dbReference>
<keyword evidence="7 9" id="KW-0503">Monooxygenase</keyword>
<keyword evidence="4" id="KW-0479">Metal-binding</keyword>
<comment type="caution">
    <text evidence="9">The sequence shown here is derived from an EMBL/GenBank/DDBJ whole genome shotgun (WGS) entry which is preliminary data.</text>
</comment>
<evidence type="ECO:0000256" key="2">
    <source>
        <dbReference type="ARBA" id="ARBA00022475"/>
    </source>
</evidence>
<keyword evidence="2" id="KW-1003">Cell membrane</keyword>
<evidence type="ECO:0000256" key="3">
    <source>
        <dbReference type="ARBA" id="ARBA00022688"/>
    </source>
</evidence>
<protein>
    <submittedName>
        <fullName evidence="9">2-polyprenyl-3-methyl-6-methoxy-1,4-benzoquinone monooxygenase</fullName>
    </submittedName>
</protein>
<keyword evidence="3" id="KW-0831">Ubiquinone biosynthesis</keyword>
<dbReference type="GO" id="GO:0004497">
    <property type="term" value="F:monooxygenase activity"/>
    <property type="evidence" value="ECO:0007669"/>
    <property type="project" value="UniProtKB-KW"/>
</dbReference>
<dbReference type="Proteomes" id="UP001645038">
    <property type="component" value="Unassembled WGS sequence"/>
</dbReference>
<sequence>MKRQLSRSDYVIHQFDTALRSLIPNAAKSQRNHPVGKVEDLAFDTHERRHTAGLMRTNHLISVFNQGLYQGQSATAALPHSRLQMEQSAAEAFDHLAWCEERLMQLNSRTSHFTPLFYASAYAAGALSGVTSDRLSLGMVAATQEVAGKHFELQQARLIEGDQRSQALLRQMATDEAHHAHQAIEAGGLRFPAPIKWGMRFVAQGLTKGAYYF</sequence>
<evidence type="ECO:0000313" key="10">
    <source>
        <dbReference type="Proteomes" id="UP001645038"/>
    </source>
</evidence>
<dbReference type="PANTHER" id="PTHR11237:SF4">
    <property type="entry name" value="5-DEMETHOXYUBIQUINONE HYDROXYLASE, MITOCHONDRIAL"/>
    <property type="match status" value="1"/>
</dbReference>
<name>A0ABR9G1E8_9GAMM</name>
<gene>
    <name evidence="9" type="primary">coq7</name>
    <name evidence="9" type="ORF">EI547_14850</name>
</gene>
<evidence type="ECO:0000256" key="7">
    <source>
        <dbReference type="ARBA" id="ARBA00023033"/>
    </source>
</evidence>
<dbReference type="RefSeq" id="WP_192539179.1">
    <property type="nucleotide sequence ID" value="NZ_JABUZA010000012.1"/>
</dbReference>
<evidence type="ECO:0000256" key="8">
    <source>
        <dbReference type="ARBA" id="ARBA00023136"/>
    </source>
</evidence>
<evidence type="ECO:0000256" key="5">
    <source>
        <dbReference type="ARBA" id="ARBA00023002"/>
    </source>
</evidence>
<evidence type="ECO:0000256" key="6">
    <source>
        <dbReference type="ARBA" id="ARBA00023004"/>
    </source>
</evidence>